<comment type="function">
    <text evidence="2">An aminoacyl-tRNA editing enzyme that deacylates mischarged D-aminoacyl-tRNAs. Also deacylates mischarged glycyl-tRNA(Ala), protecting cells against glycine mischarging by AlaRS. Acts via tRNA-based rather than protein-based catalysis; rejects L-amino acids rather than detecting D-amino acids in the active site. By recycling D-aminoacyl-tRNA to D-amino acids and free tRNA molecules, this enzyme counteracts the toxicity associated with the formation of D-aminoacyl-tRNA entities in vivo and helps enforce protein L-homochirality.</text>
</comment>
<dbReference type="GO" id="GO:0051500">
    <property type="term" value="F:D-tyrosyl-tRNA(Tyr) deacylase activity"/>
    <property type="evidence" value="ECO:0007669"/>
    <property type="project" value="TreeGrafter"/>
</dbReference>
<dbReference type="SUPFAM" id="SSF69500">
    <property type="entry name" value="DTD-like"/>
    <property type="match status" value="1"/>
</dbReference>
<dbReference type="Gene3D" id="3.50.80.10">
    <property type="entry name" value="D-tyrosyl-tRNA(Tyr) deacylase"/>
    <property type="match status" value="1"/>
</dbReference>
<keyword evidence="2" id="KW-0378">Hydrolase</keyword>
<dbReference type="NCBIfam" id="TIGR00256">
    <property type="entry name" value="D-aminoacyl-tRNA deacylase"/>
    <property type="match status" value="1"/>
</dbReference>
<comment type="subunit">
    <text evidence="2">Homodimer.</text>
</comment>
<reference evidence="3 4" key="1">
    <citation type="submission" date="2016-10" db="EMBL/GenBank/DDBJ databases">
        <authorList>
            <person name="Varghese N."/>
            <person name="Submissions S."/>
        </authorList>
    </citation>
    <scope>NUCLEOTIDE SEQUENCE [LARGE SCALE GENOMIC DNA]</scope>
    <source>
        <strain evidence="3 4">DSM 16643</strain>
    </source>
</reference>
<dbReference type="HAMAP" id="MF_00518">
    <property type="entry name" value="Deacylase_Dtd"/>
    <property type="match status" value="1"/>
</dbReference>
<evidence type="ECO:0000313" key="4">
    <source>
        <dbReference type="Proteomes" id="UP000323439"/>
    </source>
</evidence>
<dbReference type="EC" id="3.1.1.96" evidence="2"/>
<dbReference type="PANTHER" id="PTHR10472:SF5">
    <property type="entry name" value="D-AMINOACYL-TRNA DEACYLASE 1"/>
    <property type="match status" value="1"/>
</dbReference>
<sequence>MKLVIQRVTRASVEVDDEIVGEIGRGLMVLVGFGLNDTTKEVDYLSKKLVKLRIFPDENGRMNRSVKDIGGKLLLVPQFTLYGRTKKNRPSFHKALNPDDATQLFDYFVRKCGEDIEVETGEFGAYMKVDLLNDGPVTILLEKDFSEDD</sequence>
<evidence type="ECO:0000313" key="3">
    <source>
        <dbReference type="EMBL" id="SDA46521.1"/>
    </source>
</evidence>
<feature type="short sequence motif" description="Gly-cisPro motif, important for rejection of L-amino acids" evidence="2">
    <location>
        <begin position="135"/>
        <end position="136"/>
    </location>
</feature>
<dbReference type="GO" id="GO:0043908">
    <property type="term" value="F:Ser(Gly)-tRNA(Ala) hydrolase activity"/>
    <property type="evidence" value="ECO:0007669"/>
    <property type="project" value="UniProtKB-UniRule"/>
</dbReference>
<accession>A0A1G5VKT5</accession>
<dbReference type="Pfam" id="PF02580">
    <property type="entry name" value="Tyr_Deacylase"/>
    <property type="match status" value="1"/>
</dbReference>
<dbReference type="RefSeq" id="WP_149731328.1">
    <property type="nucleotide sequence ID" value="NZ_FMXB01000004.1"/>
</dbReference>
<comment type="subcellular location">
    <subcellularLocation>
        <location evidence="2">Cytoplasm</location>
    </subcellularLocation>
</comment>
<comment type="similarity">
    <text evidence="1 2">Belongs to the DTD family.</text>
</comment>
<evidence type="ECO:0000256" key="2">
    <source>
        <dbReference type="HAMAP-Rule" id="MF_00518"/>
    </source>
</evidence>
<dbReference type="GO" id="GO:0000049">
    <property type="term" value="F:tRNA binding"/>
    <property type="evidence" value="ECO:0007669"/>
    <property type="project" value="UniProtKB-UniRule"/>
</dbReference>
<dbReference type="CDD" id="cd00563">
    <property type="entry name" value="Dtyr_deacylase"/>
    <property type="match status" value="1"/>
</dbReference>
<dbReference type="GO" id="GO:0106026">
    <property type="term" value="F:Gly-tRNA(Ala) deacylase activity"/>
    <property type="evidence" value="ECO:0007669"/>
    <property type="project" value="UniProtKB-UniRule"/>
</dbReference>
<dbReference type="InterPro" id="IPR023509">
    <property type="entry name" value="DTD-like_sf"/>
</dbReference>
<dbReference type="FunFam" id="3.50.80.10:FF:000001">
    <property type="entry name" value="D-aminoacyl-tRNA deacylase"/>
    <property type="match status" value="1"/>
</dbReference>
<evidence type="ECO:0000256" key="1">
    <source>
        <dbReference type="ARBA" id="ARBA00009673"/>
    </source>
</evidence>
<proteinExistence type="inferred from homology"/>
<comment type="domain">
    <text evidence="2">A Gly-cisPro motif from one monomer fits into the active site of the other monomer to allow specific chiral rejection of L-amino acids.</text>
</comment>
<keyword evidence="2" id="KW-0963">Cytoplasm</keyword>
<dbReference type="AlphaFoldDB" id="A0A1G5VKT5"/>
<comment type="catalytic activity">
    <reaction evidence="2">
        <text>glycyl-tRNA(Ala) + H2O = tRNA(Ala) + glycine + H(+)</text>
        <dbReference type="Rhea" id="RHEA:53744"/>
        <dbReference type="Rhea" id="RHEA-COMP:9657"/>
        <dbReference type="Rhea" id="RHEA-COMP:13640"/>
        <dbReference type="ChEBI" id="CHEBI:15377"/>
        <dbReference type="ChEBI" id="CHEBI:15378"/>
        <dbReference type="ChEBI" id="CHEBI:57305"/>
        <dbReference type="ChEBI" id="CHEBI:78442"/>
        <dbReference type="ChEBI" id="CHEBI:78522"/>
    </reaction>
</comment>
<dbReference type="InterPro" id="IPR003732">
    <property type="entry name" value="Daa-tRNA_deacyls_DTD"/>
</dbReference>
<dbReference type="EMBL" id="FMXB01000004">
    <property type="protein sequence ID" value="SDA46521.1"/>
    <property type="molecule type" value="Genomic_DNA"/>
</dbReference>
<dbReference type="STRING" id="230361.sm9_1049"/>
<keyword evidence="4" id="KW-1185">Reference proteome</keyword>
<comment type="catalytic activity">
    <reaction evidence="2">
        <text>a D-aminoacyl-tRNA + H2O = a tRNA + a D-alpha-amino acid + H(+)</text>
        <dbReference type="Rhea" id="RHEA:13953"/>
        <dbReference type="Rhea" id="RHEA-COMP:10123"/>
        <dbReference type="Rhea" id="RHEA-COMP:10124"/>
        <dbReference type="ChEBI" id="CHEBI:15377"/>
        <dbReference type="ChEBI" id="CHEBI:15378"/>
        <dbReference type="ChEBI" id="CHEBI:59871"/>
        <dbReference type="ChEBI" id="CHEBI:78442"/>
        <dbReference type="ChEBI" id="CHEBI:79333"/>
        <dbReference type="EC" id="3.1.1.96"/>
    </reaction>
</comment>
<name>A0A1G5VKT5_9EURY</name>
<gene>
    <name evidence="2" type="primary">dtd</name>
    <name evidence="3" type="ORF">SAMN02910315_00713</name>
</gene>
<protein>
    <recommendedName>
        <fullName evidence="2">D-aminoacyl-tRNA deacylase</fullName>
        <shortName evidence="2">DTD</shortName>
        <ecNumber evidence="2">3.1.1.96</ecNumber>
    </recommendedName>
    <alternativeName>
        <fullName evidence="2">Gly-tRNA(Ala) deacylase</fullName>
        <ecNumber evidence="2">3.1.1.-</ecNumber>
    </alternativeName>
</protein>
<keyword evidence="2" id="KW-0820">tRNA-binding</keyword>
<dbReference type="OrthoDB" id="81931at2157"/>
<dbReference type="PANTHER" id="PTHR10472">
    <property type="entry name" value="D-TYROSYL-TRNA TYR DEACYLASE"/>
    <property type="match status" value="1"/>
</dbReference>
<organism evidence="3 4">
    <name type="scientific">Methanobrevibacter millerae</name>
    <dbReference type="NCBI Taxonomy" id="230361"/>
    <lineage>
        <taxon>Archaea</taxon>
        <taxon>Methanobacteriati</taxon>
        <taxon>Methanobacteriota</taxon>
        <taxon>Methanomada group</taxon>
        <taxon>Methanobacteria</taxon>
        <taxon>Methanobacteriales</taxon>
        <taxon>Methanobacteriaceae</taxon>
        <taxon>Methanobrevibacter</taxon>
    </lineage>
</organism>
<dbReference type="GO" id="GO:0019478">
    <property type="term" value="P:D-amino acid catabolic process"/>
    <property type="evidence" value="ECO:0007669"/>
    <property type="project" value="UniProtKB-UniRule"/>
</dbReference>
<keyword evidence="2" id="KW-0694">RNA-binding</keyword>
<dbReference type="GO" id="GO:0005737">
    <property type="term" value="C:cytoplasm"/>
    <property type="evidence" value="ECO:0007669"/>
    <property type="project" value="UniProtKB-SubCell"/>
</dbReference>
<dbReference type="Proteomes" id="UP000323439">
    <property type="component" value="Unassembled WGS sequence"/>
</dbReference>
<dbReference type="EC" id="3.1.1.-" evidence="2"/>